<reference evidence="1 2" key="1">
    <citation type="submission" date="2018-09" db="EMBL/GenBank/DDBJ databases">
        <title>Draft genome sequence of Rhodopseudomonas palustris 2.1.18.</title>
        <authorList>
            <person name="Robertson S.L."/>
            <person name="Meyer T.E."/>
            <person name="Kyndt J.A."/>
        </authorList>
    </citation>
    <scope>NUCLEOTIDE SEQUENCE [LARGE SCALE GENOMIC DNA]</scope>
    <source>
        <strain evidence="1 2">2.1.18</strain>
    </source>
</reference>
<gene>
    <name evidence="1" type="ORF">D4Q52_14215</name>
</gene>
<organism evidence="1 2">
    <name type="scientific">Rhodopseudomonas palustris</name>
    <dbReference type="NCBI Taxonomy" id="1076"/>
    <lineage>
        <taxon>Bacteria</taxon>
        <taxon>Pseudomonadati</taxon>
        <taxon>Pseudomonadota</taxon>
        <taxon>Alphaproteobacteria</taxon>
        <taxon>Hyphomicrobiales</taxon>
        <taxon>Nitrobacteraceae</taxon>
        <taxon>Rhodopseudomonas</taxon>
    </lineage>
</organism>
<dbReference type="OrthoDB" id="8248564at2"/>
<dbReference type="Proteomes" id="UP000285523">
    <property type="component" value="Unassembled WGS sequence"/>
</dbReference>
<protein>
    <submittedName>
        <fullName evidence="1">Uncharacterized protein</fullName>
    </submittedName>
</protein>
<evidence type="ECO:0000313" key="1">
    <source>
        <dbReference type="EMBL" id="RJF74009.1"/>
    </source>
</evidence>
<dbReference type="AlphaFoldDB" id="A0A418VDE2"/>
<dbReference type="EMBL" id="QYYD01000013">
    <property type="protein sequence ID" value="RJF74009.1"/>
    <property type="molecule type" value="Genomic_DNA"/>
</dbReference>
<sequence length="61" mass="7072">MAIDRRSACLHQAALCKQRSATEPARRNYWLAEAHKWSQRADEEVGEVVLVIDRKRPVKRA</sequence>
<accession>A0A418VDE2</accession>
<evidence type="ECO:0000313" key="2">
    <source>
        <dbReference type="Proteomes" id="UP000285523"/>
    </source>
</evidence>
<proteinExistence type="predicted"/>
<comment type="caution">
    <text evidence="1">The sequence shown here is derived from an EMBL/GenBank/DDBJ whole genome shotgun (WGS) entry which is preliminary data.</text>
</comment>
<name>A0A418VDE2_RHOPL</name>
<dbReference type="RefSeq" id="WP_119857222.1">
    <property type="nucleotide sequence ID" value="NZ_QYYD01000013.1"/>
</dbReference>